<gene>
    <name evidence="6" type="primary">map</name>
    <name evidence="9" type="ORF">J2S11_001987</name>
</gene>
<organism evidence="9 10">
    <name type="scientific">Caldalkalibacillus horti</name>
    <dbReference type="NCBI Taxonomy" id="77523"/>
    <lineage>
        <taxon>Bacteria</taxon>
        <taxon>Bacillati</taxon>
        <taxon>Bacillota</taxon>
        <taxon>Bacilli</taxon>
        <taxon>Bacillales</taxon>
        <taxon>Bacillaceae</taxon>
        <taxon>Caldalkalibacillus</taxon>
    </lineage>
</organism>
<evidence type="ECO:0000313" key="10">
    <source>
        <dbReference type="Proteomes" id="UP001235840"/>
    </source>
</evidence>
<keyword evidence="2 6" id="KW-0031">Aminopeptidase</keyword>
<keyword evidence="5 6" id="KW-0378">Hydrolase</keyword>
<dbReference type="CDD" id="cd01086">
    <property type="entry name" value="MetAP1"/>
    <property type="match status" value="1"/>
</dbReference>
<dbReference type="Gene3D" id="3.90.230.10">
    <property type="entry name" value="Creatinase/methionine aminopeptidase superfamily"/>
    <property type="match status" value="1"/>
</dbReference>
<dbReference type="PANTHER" id="PTHR43330">
    <property type="entry name" value="METHIONINE AMINOPEPTIDASE"/>
    <property type="match status" value="1"/>
</dbReference>
<dbReference type="RefSeq" id="WP_307394034.1">
    <property type="nucleotide sequence ID" value="NZ_BAAADK010000048.1"/>
</dbReference>
<dbReference type="HAMAP" id="MF_01974">
    <property type="entry name" value="MetAP_1"/>
    <property type="match status" value="1"/>
</dbReference>
<dbReference type="GO" id="GO:0004239">
    <property type="term" value="F:initiator methionyl aminopeptidase activity"/>
    <property type="evidence" value="ECO:0007669"/>
    <property type="project" value="UniProtKB-EC"/>
</dbReference>
<name>A0ABT9VYK7_9BACI</name>
<evidence type="ECO:0000259" key="8">
    <source>
        <dbReference type="Pfam" id="PF00557"/>
    </source>
</evidence>
<evidence type="ECO:0000313" key="9">
    <source>
        <dbReference type="EMBL" id="MDQ0166086.1"/>
    </source>
</evidence>
<comment type="subunit">
    <text evidence="6">Monomer.</text>
</comment>
<dbReference type="InterPro" id="IPR036005">
    <property type="entry name" value="Creatinase/aminopeptidase-like"/>
</dbReference>
<feature type="binding site" evidence="6">
    <location>
        <position position="105"/>
    </location>
    <ligand>
        <name>a divalent metal cation</name>
        <dbReference type="ChEBI" id="CHEBI:60240"/>
        <label>1</label>
    </ligand>
</feature>
<feature type="binding site" evidence="6">
    <location>
        <position position="232"/>
    </location>
    <ligand>
        <name>a divalent metal cation</name>
        <dbReference type="ChEBI" id="CHEBI:60240"/>
        <label>1</label>
    </ligand>
</feature>
<dbReference type="EMBL" id="JAUSTY010000007">
    <property type="protein sequence ID" value="MDQ0166086.1"/>
    <property type="molecule type" value="Genomic_DNA"/>
</dbReference>
<keyword evidence="3 6" id="KW-0645">Protease</keyword>
<dbReference type="InterPro" id="IPR000994">
    <property type="entry name" value="Pept_M24"/>
</dbReference>
<evidence type="ECO:0000256" key="6">
    <source>
        <dbReference type="HAMAP-Rule" id="MF_01974"/>
    </source>
</evidence>
<comment type="cofactor">
    <cofactor evidence="6">
        <name>Co(2+)</name>
        <dbReference type="ChEBI" id="CHEBI:48828"/>
    </cofactor>
    <cofactor evidence="6">
        <name>Zn(2+)</name>
        <dbReference type="ChEBI" id="CHEBI:29105"/>
    </cofactor>
    <cofactor evidence="6">
        <name>Mn(2+)</name>
        <dbReference type="ChEBI" id="CHEBI:29035"/>
    </cofactor>
    <cofactor evidence="6">
        <name>Fe(2+)</name>
        <dbReference type="ChEBI" id="CHEBI:29033"/>
    </cofactor>
    <text evidence="6">Binds 2 divalent metal cations per subunit. Has a high-affinity and a low affinity metal-binding site. The true nature of the physiological cofactor is under debate. The enzyme is active with cobalt, zinc, manganese or divalent iron ions. Most likely, methionine aminopeptidases function as mononuclear Fe(2+)-metalloproteases under physiological conditions, and the catalytically relevant metal-binding site has been assigned to the histidine-containing high-affinity site.</text>
</comment>
<feature type="binding site" evidence="6">
    <location>
        <position position="201"/>
    </location>
    <ligand>
        <name>a divalent metal cation</name>
        <dbReference type="ChEBI" id="CHEBI:60240"/>
        <label>2</label>
        <note>catalytic</note>
    </ligand>
</feature>
<feature type="binding site" evidence="6">
    <location>
        <position position="232"/>
    </location>
    <ligand>
        <name>a divalent metal cation</name>
        <dbReference type="ChEBI" id="CHEBI:60240"/>
        <label>2</label>
        <note>catalytic</note>
    </ligand>
</feature>
<protein>
    <recommendedName>
        <fullName evidence="6 7">Methionine aminopeptidase</fullName>
        <shortName evidence="6">MAP</shortName>
        <shortName evidence="6">MetAP</shortName>
        <ecNumber evidence="6 7">3.4.11.18</ecNumber>
    </recommendedName>
    <alternativeName>
        <fullName evidence="6">Peptidase M</fullName>
    </alternativeName>
</protein>
<keyword evidence="10" id="KW-1185">Reference proteome</keyword>
<dbReference type="PRINTS" id="PR00599">
    <property type="entry name" value="MAPEPTIDASE"/>
</dbReference>
<comment type="function">
    <text evidence="1 6">Removes the N-terminal methionine from nascent proteins. The N-terminal methionine is often cleaved when the second residue in the primary sequence is small and uncharged (Met-Ala-, Cys, Gly, Pro, Ser, Thr, or Val). Requires deformylation of the N(alpha)-formylated initiator methionine before it can be hydrolyzed.</text>
</comment>
<reference evidence="9 10" key="1">
    <citation type="submission" date="2023-07" db="EMBL/GenBank/DDBJ databases">
        <title>Genomic Encyclopedia of Type Strains, Phase IV (KMG-IV): sequencing the most valuable type-strain genomes for metagenomic binning, comparative biology and taxonomic classification.</title>
        <authorList>
            <person name="Goeker M."/>
        </authorList>
    </citation>
    <scope>NUCLEOTIDE SEQUENCE [LARGE SCALE GENOMIC DNA]</scope>
    <source>
        <strain evidence="9 10">DSM 12751</strain>
    </source>
</reference>
<feature type="binding site" evidence="6">
    <location>
        <position position="77"/>
    </location>
    <ligand>
        <name>substrate</name>
    </ligand>
</feature>
<dbReference type="SUPFAM" id="SSF55920">
    <property type="entry name" value="Creatinase/aminopeptidase"/>
    <property type="match status" value="1"/>
</dbReference>
<accession>A0ABT9VYK7</accession>
<proteinExistence type="inferred from homology"/>
<evidence type="ECO:0000256" key="7">
    <source>
        <dbReference type="RuleBase" id="RU003653"/>
    </source>
</evidence>
<dbReference type="PROSITE" id="PS00680">
    <property type="entry name" value="MAP_1"/>
    <property type="match status" value="1"/>
</dbReference>
<evidence type="ECO:0000256" key="5">
    <source>
        <dbReference type="ARBA" id="ARBA00022801"/>
    </source>
</evidence>
<feature type="domain" description="Peptidase M24" evidence="8">
    <location>
        <begin position="11"/>
        <end position="239"/>
    </location>
</feature>
<dbReference type="InterPro" id="IPR002467">
    <property type="entry name" value="Pept_M24A_MAP1"/>
</dbReference>
<sequence length="248" mass="27291">MIICKSSSELELMREAGRIVALTHQELKKVIQSNITTKELDAVAEKIIRQHGATPSFKGYGGFPGSICTSVNEELVHGIPSDRKLKDGDIISIDVGANFKGYHGDSAWTYAVGAISDEDVRLMEVTEESLYRGLAEAKPQARLSNISHAIQKYVEEEGFSIVREYVGHGVGTALHEDPQIPNFGPPGRGPRLKPGMVLAIEPMVNAGTRYVKTLADNWTVITQDRRNCTHYEHTIAITEDGYEILTKA</sequence>
<feature type="binding site" evidence="6">
    <location>
        <position position="94"/>
    </location>
    <ligand>
        <name>a divalent metal cation</name>
        <dbReference type="ChEBI" id="CHEBI:60240"/>
        <label>1</label>
    </ligand>
</feature>
<dbReference type="NCBIfam" id="TIGR00500">
    <property type="entry name" value="met_pdase_I"/>
    <property type="match status" value="1"/>
</dbReference>
<dbReference type="InterPro" id="IPR001714">
    <property type="entry name" value="Pept_M24_MAP"/>
</dbReference>
<keyword evidence="4 6" id="KW-0479">Metal-binding</keyword>
<comment type="caution">
    <text evidence="9">The sequence shown here is derived from an EMBL/GenBank/DDBJ whole genome shotgun (WGS) entry which is preliminary data.</text>
</comment>
<evidence type="ECO:0000256" key="3">
    <source>
        <dbReference type="ARBA" id="ARBA00022670"/>
    </source>
</evidence>
<comment type="catalytic activity">
    <reaction evidence="6 7">
        <text>Release of N-terminal amino acids, preferentially methionine, from peptides and arylamides.</text>
        <dbReference type="EC" id="3.4.11.18"/>
    </reaction>
</comment>
<evidence type="ECO:0000256" key="1">
    <source>
        <dbReference type="ARBA" id="ARBA00002521"/>
    </source>
</evidence>
<dbReference type="EC" id="3.4.11.18" evidence="6 7"/>
<feature type="binding site" evidence="6">
    <location>
        <position position="175"/>
    </location>
    <ligand>
        <name>substrate</name>
    </ligand>
</feature>
<feature type="binding site" evidence="6">
    <location>
        <position position="105"/>
    </location>
    <ligand>
        <name>a divalent metal cation</name>
        <dbReference type="ChEBI" id="CHEBI:60240"/>
        <label>2</label>
        <note>catalytic</note>
    </ligand>
</feature>
<evidence type="ECO:0000256" key="2">
    <source>
        <dbReference type="ARBA" id="ARBA00022438"/>
    </source>
</evidence>
<evidence type="ECO:0000256" key="4">
    <source>
        <dbReference type="ARBA" id="ARBA00022723"/>
    </source>
</evidence>
<dbReference type="Pfam" id="PF00557">
    <property type="entry name" value="Peptidase_M24"/>
    <property type="match status" value="1"/>
</dbReference>
<dbReference type="PANTHER" id="PTHR43330:SF27">
    <property type="entry name" value="METHIONINE AMINOPEPTIDASE"/>
    <property type="match status" value="1"/>
</dbReference>
<dbReference type="Proteomes" id="UP001235840">
    <property type="component" value="Unassembled WGS sequence"/>
</dbReference>
<feature type="binding site" evidence="6">
    <location>
        <position position="168"/>
    </location>
    <ligand>
        <name>a divalent metal cation</name>
        <dbReference type="ChEBI" id="CHEBI:60240"/>
        <label>2</label>
        <note>catalytic</note>
    </ligand>
</feature>
<comment type="similarity">
    <text evidence="6">Belongs to the peptidase M24A family. Methionine aminopeptidase type 1 subfamily.</text>
</comment>